<feature type="transmembrane region" description="Helical" evidence="17">
    <location>
        <begin position="457"/>
        <end position="478"/>
    </location>
</feature>
<accession>A0A504XK01</accession>
<comment type="pathway">
    <text evidence="4">Protein modification; protein glycosylation.</text>
</comment>
<evidence type="ECO:0000259" key="19">
    <source>
        <dbReference type="Pfam" id="PF21436"/>
    </source>
</evidence>
<feature type="transmembrane region" description="Helical" evidence="17">
    <location>
        <begin position="736"/>
        <end position="754"/>
    </location>
</feature>
<dbReference type="InterPro" id="IPR048307">
    <property type="entry name" value="STT3_N"/>
</dbReference>
<evidence type="ECO:0000256" key="11">
    <source>
        <dbReference type="ARBA" id="ARBA00022842"/>
    </source>
</evidence>
<dbReference type="EC" id="2.4.99.18" evidence="6"/>
<dbReference type="GO" id="GO:0046872">
    <property type="term" value="F:metal ion binding"/>
    <property type="evidence" value="ECO:0007669"/>
    <property type="project" value="UniProtKB-KW"/>
</dbReference>
<dbReference type="Pfam" id="PF02516">
    <property type="entry name" value="STT3"/>
    <property type="match status" value="1"/>
</dbReference>
<feature type="domain" description="Oligosaccharyl transferase STT3 N-terminal" evidence="18">
    <location>
        <begin position="382"/>
        <end position="780"/>
    </location>
</feature>
<comment type="cofactor">
    <cofactor evidence="2">
        <name>Mg(2+)</name>
        <dbReference type="ChEBI" id="CHEBI:18420"/>
    </cofactor>
</comment>
<gene>
    <name evidence="20" type="ORF">CGC20_0440</name>
</gene>
<evidence type="ECO:0000256" key="1">
    <source>
        <dbReference type="ARBA" id="ARBA00001936"/>
    </source>
</evidence>
<reference evidence="21" key="1">
    <citation type="submission" date="2019-02" db="EMBL/GenBank/DDBJ databases">
        <title>FDA dAtabase for Regulatory Grade micrObial Sequences (FDA-ARGOS): Supporting development and validation of Infectious Disease Dx tests.</title>
        <authorList>
            <person name="Duncan R."/>
            <person name="Fisher C."/>
            <person name="Tallon L."/>
            <person name="Sadzewicz L."/>
            <person name="Sengamalay N."/>
            <person name="Ott S."/>
            <person name="Godinez A."/>
            <person name="Nagaraj S."/>
            <person name="Vavikolanu K."/>
            <person name="Vyas G."/>
            <person name="Nadendla S."/>
            <person name="Aluvathingal J."/>
            <person name="Sichtig H."/>
        </authorList>
    </citation>
    <scope>NUCLEOTIDE SEQUENCE [LARGE SCALE GENOMIC DNA]</scope>
    <source>
        <strain evidence="21">FDAARGOS_360</strain>
    </source>
</reference>
<keyword evidence="7" id="KW-0328">Glycosyltransferase</keyword>
<evidence type="ECO:0000256" key="10">
    <source>
        <dbReference type="ARBA" id="ARBA00022723"/>
    </source>
</evidence>
<sequence>MVVDPPSVQRNRTPARHHAIRAHRTTLPTFSAGTDVMQATLQFVLCKPTRRIGPNAAEVNKVPTTRPAERRGVCPHECGPSKDRLRYSSMARLESALLHGAAVWSEGAGRKLHEGPVHLHAIAVPTDSKSGAAAVRYSNHARTGAHGQGAAAPLRAAAALSVQQWCSCLTCCEDKPIIQDTEEQLATSAPSEEWTPTAWITDSGLQSPTPGRHPSLPARQASSLVPSRRAVDAARVDQEMQSTQGCLAPIEKQAYEEGTRKRGKNLYDAWRRFDGRWFVLEDQDCSRSAAEVLRAHHTNRKEAPMEAASNSNAPESDVMATTSAVAPPSTAAPRQASSETLLIGLYKMSSQTRSIIYSSCFAVAMAIALPIAYDMRVRSIGVYGYLFHRSDPWFNYRAAEYMSTHGWSAFFSWFDYMSWYPLGRPVGSTTYPGLQLTAVAIHRALAAAGMPMSLNNVCVLMPAWFSLVSSAMVALLAHELSGNMAVASISSILFSVVPAHLMRSMAGEFDNECIAVAAMLLTFYCWVRSLRTRSSWPIGVLTGVAYGYMVAAWGGYIFVLNMVAMHAGISSMVDWARNTYNPSLLRAYTLFYVVGTAIAVCVPPVGMSPFKSLEQLGALLVLLFIFGQSVCEAQRRRLEIARFSKEGVALLIRIYAAFFVGIVAVATIAPAGFFKPLSLQASAIITGVSRTGNTLVDTLIAQDASNLLIVWQLFLFPVFGWVAGMSAFLTELVRNYTYTKSFMLMYGVVGLYFASQSVRMMVMMAPVACIFTALLFRWALDYLLGSLFWAEMPPCFDTDAQRGRQQQTAEEAEAETKRKEEEYNTMQVKKMTTRMLPFMFLLLLFRLSGFIEDVAAISREMEAPGIVFPSGQVQGVSEKKVDDYYAGYLYLRDNTPEDARILAWWDYGYQITGIGNRTSLADGNTWNHEHIATIGKMLTSPVAEAHSLVRHMADYVLIFAGDTYFSDLNRSPHMARIGNSVYRDICPHDPLCSRFVLQKRPKAAAAKRSRHVSVDELEEEDNAEHVVYEPSSLMAKSLIYHLHSAGVVTGVTLNETLFQHVFTSAQGLIRIFKVMNVSEESKKWVADPANRVCHPPGSWICPGQYPPAKEIQEMLAHQHTNFKDLLDAMNDLEREQALNKE</sequence>
<evidence type="ECO:0000256" key="4">
    <source>
        <dbReference type="ARBA" id="ARBA00004922"/>
    </source>
</evidence>
<evidence type="ECO:0000313" key="21">
    <source>
        <dbReference type="Proteomes" id="UP000318821"/>
    </source>
</evidence>
<dbReference type="GO" id="GO:0016020">
    <property type="term" value="C:membrane"/>
    <property type="evidence" value="ECO:0007669"/>
    <property type="project" value="InterPro"/>
</dbReference>
<feature type="transmembrane region" description="Helical" evidence="17">
    <location>
        <begin position="513"/>
        <end position="530"/>
    </location>
</feature>
<dbReference type="UniPathway" id="UPA00378"/>
<evidence type="ECO:0000256" key="13">
    <source>
        <dbReference type="ARBA" id="ARBA00023136"/>
    </source>
</evidence>
<feature type="region of interest" description="Disordered" evidence="16">
    <location>
        <begin position="204"/>
        <end position="223"/>
    </location>
</feature>
<dbReference type="VEuPathDB" id="TriTrypDB:LdCL_350016400"/>
<evidence type="ECO:0000256" key="3">
    <source>
        <dbReference type="ARBA" id="ARBA00004127"/>
    </source>
</evidence>
<dbReference type="AlphaFoldDB" id="A0A504XK01"/>
<feature type="transmembrane region" description="Helical" evidence="17">
    <location>
        <begin position="709"/>
        <end position="729"/>
    </location>
</feature>
<evidence type="ECO:0000313" key="20">
    <source>
        <dbReference type="EMBL" id="TPP46430.1"/>
    </source>
</evidence>
<evidence type="ECO:0000256" key="2">
    <source>
        <dbReference type="ARBA" id="ARBA00001946"/>
    </source>
</evidence>
<feature type="transmembrane region" description="Helical" evidence="17">
    <location>
        <begin position="760"/>
        <end position="780"/>
    </location>
</feature>
<evidence type="ECO:0000256" key="12">
    <source>
        <dbReference type="ARBA" id="ARBA00022989"/>
    </source>
</evidence>
<feature type="region of interest" description="Disordered" evidence="16">
    <location>
        <begin position="800"/>
        <end position="821"/>
    </location>
</feature>
<organism evidence="20 21">
    <name type="scientific">Leishmania donovani</name>
    <dbReference type="NCBI Taxonomy" id="5661"/>
    <lineage>
        <taxon>Eukaryota</taxon>
        <taxon>Discoba</taxon>
        <taxon>Euglenozoa</taxon>
        <taxon>Kinetoplastea</taxon>
        <taxon>Metakinetoplastina</taxon>
        <taxon>Trypanosomatida</taxon>
        <taxon>Trypanosomatidae</taxon>
        <taxon>Leishmaniinae</taxon>
        <taxon>Leishmania</taxon>
    </lineage>
</organism>
<feature type="transmembrane region" description="Helical" evidence="17">
    <location>
        <begin position="536"/>
        <end position="564"/>
    </location>
</feature>
<dbReference type="PANTHER" id="PTHR13872:SF1">
    <property type="entry name" value="DOLICHYL-DIPHOSPHOOLIGOSACCHARIDE--PROTEIN GLYCOSYLTRANSFERASE SUBUNIT STT3B"/>
    <property type="match status" value="1"/>
</dbReference>
<keyword evidence="12 17" id="KW-1133">Transmembrane helix</keyword>
<evidence type="ECO:0000256" key="9">
    <source>
        <dbReference type="ARBA" id="ARBA00022692"/>
    </source>
</evidence>
<dbReference type="GO" id="GO:0004579">
    <property type="term" value="F:dolichyl-diphosphooligosaccharide-protein glycotransferase activity"/>
    <property type="evidence" value="ECO:0007669"/>
    <property type="project" value="UniProtKB-EC"/>
</dbReference>
<evidence type="ECO:0000256" key="14">
    <source>
        <dbReference type="ARBA" id="ARBA00023211"/>
    </source>
</evidence>
<evidence type="ECO:0000256" key="15">
    <source>
        <dbReference type="ARBA" id="ARBA00048829"/>
    </source>
</evidence>
<evidence type="ECO:0000256" key="5">
    <source>
        <dbReference type="ARBA" id="ARBA00010810"/>
    </source>
</evidence>
<dbReference type="InterPro" id="IPR003674">
    <property type="entry name" value="Oligo_trans_STT3"/>
</dbReference>
<dbReference type="PANTHER" id="PTHR13872">
    <property type="entry name" value="DOLICHYL-DIPHOSPHOOLIGOSACCHARIDE--PROTEIN GLYCOSYLTRANSFERASE SUBUNIT"/>
    <property type="match status" value="1"/>
</dbReference>
<keyword evidence="10" id="KW-0479">Metal-binding</keyword>
<feature type="transmembrane region" description="Helical" evidence="17">
    <location>
        <begin position="612"/>
        <end position="631"/>
    </location>
</feature>
<keyword evidence="14" id="KW-0464">Manganese</keyword>
<evidence type="ECO:0000256" key="17">
    <source>
        <dbReference type="SAM" id="Phobius"/>
    </source>
</evidence>
<keyword evidence="11" id="KW-0460">Magnesium</keyword>
<dbReference type="Gene3D" id="3.40.50.12610">
    <property type="match status" value="1"/>
</dbReference>
<comment type="cofactor">
    <cofactor evidence="1">
        <name>Mn(2+)</name>
        <dbReference type="ChEBI" id="CHEBI:29035"/>
    </cofactor>
</comment>
<evidence type="ECO:0000256" key="8">
    <source>
        <dbReference type="ARBA" id="ARBA00022679"/>
    </source>
</evidence>
<comment type="similarity">
    <text evidence="5">Belongs to the STT3 family.</text>
</comment>
<protein>
    <recommendedName>
        <fullName evidence="6">dolichyl-diphosphooligosaccharide--protein glycotransferase</fullName>
        <ecNumber evidence="6">2.4.99.18</ecNumber>
    </recommendedName>
</protein>
<comment type="subcellular location">
    <subcellularLocation>
        <location evidence="3">Endomembrane system</location>
        <topology evidence="3">Multi-pass membrane protein</topology>
    </subcellularLocation>
</comment>
<feature type="domain" description="STT3/PglB/AglB core" evidence="19">
    <location>
        <begin position="901"/>
        <end position="955"/>
    </location>
</feature>
<keyword evidence="8 20" id="KW-0808">Transferase</keyword>
<keyword evidence="13 17" id="KW-0472">Membrane</keyword>
<dbReference type="InterPro" id="IPR048999">
    <property type="entry name" value="STT3-PglB_core"/>
</dbReference>
<evidence type="ECO:0000256" key="6">
    <source>
        <dbReference type="ARBA" id="ARBA00012605"/>
    </source>
</evidence>
<dbReference type="Pfam" id="PF21436">
    <property type="entry name" value="STT3-PglB_core"/>
    <property type="match status" value="1"/>
</dbReference>
<feature type="transmembrane region" description="Helical" evidence="17">
    <location>
        <begin position="835"/>
        <end position="851"/>
    </location>
</feature>
<comment type="caution">
    <text evidence="20">The sequence shown here is derived from an EMBL/GenBank/DDBJ whole genome shotgun (WGS) entry which is preliminary data.</text>
</comment>
<keyword evidence="9 17" id="KW-0812">Transmembrane</keyword>
<feature type="region of interest" description="Disordered" evidence="16">
    <location>
        <begin position="299"/>
        <end position="331"/>
    </location>
</feature>
<dbReference type="EMBL" id="RHLD01000029">
    <property type="protein sequence ID" value="TPP46430.1"/>
    <property type="molecule type" value="Genomic_DNA"/>
</dbReference>
<name>A0A504XK01_LEIDO</name>
<evidence type="ECO:0000256" key="16">
    <source>
        <dbReference type="SAM" id="MobiDB-lite"/>
    </source>
</evidence>
<dbReference type="Proteomes" id="UP000318821">
    <property type="component" value="Unassembled WGS sequence"/>
</dbReference>
<comment type="catalytic activity">
    <reaction evidence="15">
        <text>a di-trans,poly-cis-dolichyl diphosphooligosaccharide + L-asparaginyl-[protein] = N(4)-(oligosaccharide-(1-&gt;4)-N-acetyl-beta-D-glucosaminyl-(1-&gt;4)-N-acetyl-beta-D-glucosaminyl)-L-asparaginyl-[protein] + a di-trans,poly-cis-dolichyl diphosphate + H(+)</text>
        <dbReference type="Rhea" id="RHEA:22980"/>
        <dbReference type="Rhea" id="RHEA-COMP:12804"/>
        <dbReference type="Rhea" id="RHEA-COMP:12805"/>
        <dbReference type="Rhea" id="RHEA-COMP:19506"/>
        <dbReference type="Rhea" id="RHEA-COMP:19509"/>
        <dbReference type="ChEBI" id="CHEBI:15378"/>
        <dbReference type="ChEBI" id="CHEBI:50347"/>
        <dbReference type="ChEBI" id="CHEBI:57497"/>
        <dbReference type="ChEBI" id="CHEBI:57570"/>
        <dbReference type="ChEBI" id="CHEBI:132529"/>
        <dbReference type="EC" id="2.4.99.18"/>
    </reaction>
</comment>
<feature type="transmembrane region" description="Helical" evidence="17">
    <location>
        <begin position="484"/>
        <end position="501"/>
    </location>
</feature>
<dbReference type="VEuPathDB" id="TriTrypDB:LdBPK_351160.1"/>
<feature type="transmembrane region" description="Helical" evidence="17">
    <location>
        <begin position="652"/>
        <end position="673"/>
    </location>
</feature>
<feature type="compositionally biased region" description="Low complexity" evidence="16">
    <location>
        <begin position="320"/>
        <end position="331"/>
    </location>
</feature>
<evidence type="ECO:0000259" key="18">
    <source>
        <dbReference type="Pfam" id="PF02516"/>
    </source>
</evidence>
<dbReference type="VEuPathDB" id="TriTrypDB:LDHU3_35.1520"/>
<feature type="transmembrane region" description="Helical" evidence="17">
    <location>
        <begin position="585"/>
        <end position="606"/>
    </location>
</feature>
<evidence type="ECO:0000256" key="7">
    <source>
        <dbReference type="ARBA" id="ARBA00022676"/>
    </source>
</evidence>
<dbReference type="GO" id="GO:0012505">
    <property type="term" value="C:endomembrane system"/>
    <property type="evidence" value="ECO:0007669"/>
    <property type="project" value="UniProtKB-SubCell"/>
</dbReference>
<proteinExistence type="inferred from homology"/>
<feature type="transmembrane region" description="Helical" evidence="17">
    <location>
        <begin position="355"/>
        <end position="373"/>
    </location>
</feature>